<protein>
    <submittedName>
        <fullName evidence="4">Auto-transporter adhesin, head GIN domain</fullName>
    </submittedName>
</protein>
<feature type="chain" id="PRO_5023069266" evidence="1">
    <location>
        <begin position="37"/>
        <end position="248"/>
    </location>
</feature>
<reference evidence="4 5" key="1">
    <citation type="submission" date="2016-10" db="EMBL/GenBank/DDBJ databases">
        <authorList>
            <person name="Varghese N."/>
            <person name="Submissions S."/>
        </authorList>
    </citation>
    <scope>NUCLEOTIDE SEQUENCE [LARGE SCALE GENOMIC DNA]</scope>
    <source>
        <strain evidence="4 5">DSM 16525</strain>
    </source>
</reference>
<dbReference type="Pfam" id="PF10988">
    <property type="entry name" value="DUF2807"/>
    <property type="match status" value="1"/>
</dbReference>
<evidence type="ECO:0000313" key="6">
    <source>
        <dbReference type="Proteomes" id="UP000321514"/>
    </source>
</evidence>
<feature type="domain" description="Putative auto-transporter adhesin head GIN" evidence="2">
    <location>
        <begin position="46"/>
        <end position="230"/>
    </location>
</feature>
<evidence type="ECO:0000256" key="1">
    <source>
        <dbReference type="SAM" id="SignalP"/>
    </source>
</evidence>
<reference evidence="3 6" key="2">
    <citation type="submission" date="2019-07" db="EMBL/GenBank/DDBJ databases">
        <title>Whole genome shotgun sequence of Myxococcus fulvus NBRC 100333.</title>
        <authorList>
            <person name="Hosoyama A."/>
            <person name="Uohara A."/>
            <person name="Ohji S."/>
            <person name="Ichikawa N."/>
        </authorList>
    </citation>
    <scope>NUCLEOTIDE SEQUENCE [LARGE SCALE GENOMIC DNA]</scope>
    <source>
        <strain evidence="3 6">NBRC 100333</strain>
    </source>
</reference>
<organism evidence="3 6">
    <name type="scientific">Myxococcus fulvus</name>
    <dbReference type="NCBI Taxonomy" id="33"/>
    <lineage>
        <taxon>Bacteria</taxon>
        <taxon>Pseudomonadati</taxon>
        <taxon>Myxococcota</taxon>
        <taxon>Myxococcia</taxon>
        <taxon>Myxococcales</taxon>
        <taxon>Cystobacterineae</taxon>
        <taxon>Myxococcaceae</taxon>
        <taxon>Myxococcus</taxon>
    </lineage>
</organism>
<dbReference type="STRING" id="1334629.MFUL124B02_00125"/>
<dbReference type="Proteomes" id="UP000321514">
    <property type="component" value="Unassembled WGS sequence"/>
</dbReference>
<evidence type="ECO:0000313" key="5">
    <source>
        <dbReference type="Proteomes" id="UP000183760"/>
    </source>
</evidence>
<keyword evidence="5" id="KW-1185">Reference proteome</keyword>
<dbReference type="InterPro" id="IPR021255">
    <property type="entry name" value="DUF2807"/>
</dbReference>
<dbReference type="EMBL" id="BJXR01000046">
    <property type="protein sequence ID" value="GEN11354.1"/>
    <property type="molecule type" value="Genomic_DNA"/>
</dbReference>
<proteinExistence type="predicted"/>
<evidence type="ECO:0000259" key="2">
    <source>
        <dbReference type="Pfam" id="PF10988"/>
    </source>
</evidence>
<dbReference type="EMBL" id="FOIB01000014">
    <property type="protein sequence ID" value="SEU39833.1"/>
    <property type="molecule type" value="Genomic_DNA"/>
</dbReference>
<sequence length="248" mass="25971">MTGPLPGSTALWEHAMKTARKSLLVPLMMFAGSAWAADAQTRDVPDFHSIELSHGIKAELKVGPKSVRVEGPADLVSRLELKVEDGELATKMERKGILNSFNGSKIRLFITVPRLEEVTVSGGGSVEGEVATSEDFSIEASGGASIDLRGIDTRKLDLEVSGGGTVQLEGRAKQLDIEASGGAVVKAMKLAGLRDLDVEASGGAQVEADPSESLEVEATGGTTVKCVSRPNRAQVQASGGSRVLYAKD</sequence>
<gene>
    <name evidence="3" type="ORF">MFU01_63910</name>
    <name evidence="4" type="ORF">SAMN05443572_114202</name>
</gene>
<comment type="caution">
    <text evidence="3">The sequence shown here is derived from an EMBL/GenBank/DDBJ whole genome shotgun (WGS) entry which is preliminary data.</text>
</comment>
<name>A0A511TAY8_MYXFU</name>
<feature type="signal peptide" evidence="1">
    <location>
        <begin position="1"/>
        <end position="36"/>
    </location>
</feature>
<evidence type="ECO:0000313" key="4">
    <source>
        <dbReference type="EMBL" id="SEU39833.1"/>
    </source>
</evidence>
<dbReference type="Proteomes" id="UP000183760">
    <property type="component" value="Unassembled WGS sequence"/>
</dbReference>
<evidence type="ECO:0000313" key="3">
    <source>
        <dbReference type="EMBL" id="GEN11354.1"/>
    </source>
</evidence>
<accession>A0A511TAY8</accession>
<keyword evidence="1" id="KW-0732">Signal</keyword>
<dbReference type="Gene3D" id="2.160.20.120">
    <property type="match status" value="1"/>
</dbReference>
<dbReference type="AlphaFoldDB" id="A0A511TAY8"/>